<dbReference type="PANTHER" id="PTHR24276">
    <property type="entry name" value="POLYSERASE-RELATED"/>
    <property type="match status" value="1"/>
</dbReference>
<dbReference type="OrthoDB" id="9815928at2"/>
<sequence>MVAVAATAVAVAPVAPRPASAIAHGEDVADGAYRFTARLTMTRLPVDGGGTRDSWCSGALVAPRWVITAGHCFRTPDGRRVGRTVAERTTVTVGRTDLGGRDGYEADVVAVRQADGADVALVELDTAITGVPPLEIAGGPPVAGEVLRLTGYGLTAADAAAPTDRLQTGEFTVDRVGADLVETSGRRPRADTSPCPHDSGGPYFRERADGTAVLVAVVSTGPGCPHPGPDFSARTDVLGEWIADTVDPSPRPVRWLAAGVGAGVVLLSAALVVVRRRRAGGHRRSSIPQVGGGMRR</sequence>
<dbReference type="InterPro" id="IPR043504">
    <property type="entry name" value="Peptidase_S1_PA_chymotrypsin"/>
</dbReference>
<proteinExistence type="inferred from homology"/>
<evidence type="ECO:0000256" key="4">
    <source>
        <dbReference type="SAM" id="Phobius"/>
    </source>
</evidence>
<dbReference type="Gene3D" id="2.40.10.10">
    <property type="entry name" value="Trypsin-like serine proteases"/>
    <property type="match status" value="1"/>
</dbReference>
<keyword evidence="2" id="KW-1015">Disulfide bond</keyword>
<feature type="transmembrane region" description="Helical" evidence="4">
    <location>
        <begin position="255"/>
        <end position="274"/>
    </location>
</feature>
<evidence type="ECO:0000259" key="5">
    <source>
        <dbReference type="PROSITE" id="PS50240"/>
    </source>
</evidence>
<dbReference type="EMBL" id="MZMV01000006">
    <property type="protein sequence ID" value="OWV11113.1"/>
    <property type="molecule type" value="Genomic_DNA"/>
</dbReference>
<feature type="domain" description="Peptidase S1" evidence="5">
    <location>
        <begin position="22"/>
        <end position="247"/>
    </location>
</feature>
<evidence type="ECO:0000256" key="3">
    <source>
        <dbReference type="SAM" id="MobiDB-lite"/>
    </source>
</evidence>
<keyword evidence="4" id="KW-0812">Transmembrane</keyword>
<dbReference type="SMART" id="SM00020">
    <property type="entry name" value="Tryp_SPc"/>
    <property type="match status" value="1"/>
</dbReference>
<dbReference type="Pfam" id="PF00089">
    <property type="entry name" value="Trypsin"/>
    <property type="match status" value="1"/>
</dbReference>
<comment type="caution">
    <text evidence="6">The sequence shown here is derived from an EMBL/GenBank/DDBJ whole genome shotgun (WGS) entry which is preliminary data.</text>
</comment>
<dbReference type="GO" id="GO:0004252">
    <property type="term" value="F:serine-type endopeptidase activity"/>
    <property type="evidence" value="ECO:0007669"/>
    <property type="project" value="InterPro"/>
</dbReference>
<keyword evidence="4" id="KW-1133">Transmembrane helix</keyword>
<gene>
    <name evidence="6" type="ORF">B5D80_05175</name>
</gene>
<dbReference type="GO" id="GO:0006508">
    <property type="term" value="P:proteolysis"/>
    <property type="evidence" value="ECO:0007669"/>
    <property type="project" value="InterPro"/>
</dbReference>
<dbReference type="InterPro" id="IPR001314">
    <property type="entry name" value="Peptidase_S1A"/>
</dbReference>
<evidence type="ECO:0000313" key="7">
    <source>
        <dbReference type="Proteomes" id="UP000197174"/>
    </source>
</evidence>
<dbReference type="InterPro" id="IPR018114">
    <property type="entry name" value="TRYPSIN_HIS"/>
</dbReference>
<dbReference type="PROSITE" id="PS50240">
    <property type="entry name" value="TRYPSIN_DOM"/>
    <property type="match status" value="1"/>
</dbReference>
<dbReference type="InterPro" id="IPR009003">
    <property type="entry name" value="Peptidase_S1_PA"/>
</dbReference>
<dbReference type="InterPro" id="IPR001254">
    <property type="entry name" value="Trypsin_dom"/>
</dbReference>
<keyword evidence="4" id="KW-0472">Membrane</keyword>
<keyword evidence="7" id="KW-1185">Reference proteome</keyword>
<dbReference type="Proteomes" id="UP000197174">
    <property type="component" value="Unassembled WGS sequence"/>
</dbReference>
<organism evidence="6 7">
    <name type="scientific">Micromonospora wenchangensis</name>
    <dbReference type="NCBI Taxonomy" id="1185415"/>
    <lineage>
        <taxon>Bacteria</taxon>
        <taxon>Bacillati</taxon>
        <taxon>Actinomycetota</taxon>
        <taxon>Actinomycetes</taxon>
        <taxon>Micromonosporales</taxon>
        <taxon>Micromonosporaceae</taxon>
        <taxon>Micromonospora</taxon>
    </lineage>
</organism>
<reference evidence="6 7" key="1">
    <citation type="submission" date="2017-03" db="EMBL/GenBank/DDBJ databases">
        <title>Whole genome sequence of Micromonospora wenchangensis, isolated from mangrove soil.</title>
        <authorList>
            <person name="Yang H."/>
        </authorList>
    </citation>
    <scope>NUCLEOTIDE SEQUENCE [LARGE SCALE GENOMIC DNA]</scope>
    <source>
        <strain evidence="6 7">CCTCC AA 2012002</strain>
    </source>
</reference>
<dbReference type="SUPFAM" id="SSF50494">
    <property type="entry name" value="Trypsin-like serine proteases"/>
    <property type="match status" value="1"/>
</dbReference>
<dbReference type="PROSITE" id="PS00134">
    <property type="entry name" value="TRYPSIN_HIS"/>
    <property type="match status" value="1"/>
</dbReference>
<feature type="region of interest" description="Disordered" evidence="3">
    <location>
        <begin position="184"/>
        <end position="203"/>
    </location>
</feature>
<evidence type="ECO:0000256" key="2">
    <source>
        <dbReference type="ARBA" id="ARBA00023157"/>
    </source>
</evidence>
<dbReference type="PANTHER" id="PTHR24276:SF98">
    <property type="entry name" value="FI18310P1-RELATED"/>
    <property type="match status" value="1"/>
</dbReference>
<protein>
    <submittedName>
        <fullName evidence="6">Trypsin</fullName>
    </submittedName>
</protein>
<evidence type="ECO:0000256" key="1">
    <source>
        <dbReference type="ARBA" id="ARBA00007664"/>
    </source>
</evidence>
<dbReference type="InterPro" id="IPR050430">
    <property type="entry name" value="Peptidase_S1"/>
</dbReference>
<dbReference type="PRINTS" id="PR00722">
    <property type="entry name" value="CHYMOTRYPSIN"/>
</dbReference>
<dbReference type="RefSeq" id="WP_088642600.1">
    <property type="nucleotide sequence ID" value="NZ_MZMV01000006.1"/>
</dbReference>
<comment type="similarity">
    <text evidence="1">Belongs to the peptidase S1 family.</text>
</comment>
<evidence type="ECO:0000313" key="6">
    <source>
        <dbReference type="EMBL" id="OWV11113.1"/>
    </source>
</evidence>
<name>A0A246RRR2_9ACTN</name>
<accession>A0A246RRR2</accession>
<dbReference type="AlphaFoldDB" id="A0A246RRR2"/>